<gene>
    <name evidence="1" type="ORF">HINF_LOCUS57656</name>
    <name evidence="2" type="ORF">HINF_LOCUS57663</name>
    <name evidence="3" type="ORF">HINF_LOCUS76338</name>
    <name evidence="4" type="ORF">HINF_LOCUS76345</name>
</gene>
<evidence type="ECO:0000313" key="3">
    <source>
        <dbReference type="EMBL" id="CAL6111315.1"/>
    </source>
</evidence>
<dbReference type="EMBL" id="CAXDID020000705">
    <property type="protein sequence ID" value="CAL6111329.1"/>
    <property type="molecule type" value="Genomic_DNA"/>
</dbReference>
<protein>
    <submittedName>
        <fullName evidence="3">Hypothetical_protein</fullName>
    </submittedName>
</protein>
<comment type="caution">
    <text evidence="1">The sequence shown here is derived from an EMBL/GenBank/DDBJ whole genome shotgun (WGS) entry which is preliminary data.</text>
</comment>
<sequence length="178" mass="21014">MASLHHLILHTPQKSARPFTKKLDDKLLNLVAMQIKYQREVSGVPKYYQANKSSLPQINWQKIDQQLGVCPYQSKARSQHRFFSVLLPNSLPEYDLQFQKDISDYISKQLEEHQLHINSLEQTGRDTIRKELEARVKEKFKLSANDLFSFKKLVDRNRHQIINFMKKLKPHTENVQSE</sequence>
<reference evidence="1" key="1">
    <citation type="submission" date="2023-06" db="EMBL/GenBank/DDBJ databases">
        <authorList>
            <person name="Kurt Z."/>
        </authorList>
    </citation>
    <scope>NUCLEOTIDE SEQUENCE</scope>
</reference>
<organism evidence="1">
    <name type="scientific">Hexamita inflata</name>
    <dbReference type="NCBI Taxonomy" id="28002"/>
    <lineage>
        <taxon>Eukaryota</taxon>
        <taxon>Metamonada</taxon>
        <taxon>Diplomonadida</taxon>
        <taxon>Hexamitidae</taxon>
        <taxon>Hexamitinae</taxon>
        <taxon>Hexamita</taxon>
    </lineage>
</organism>
<reference evidence="3 5" key="2">
    <citation type="submission" date="2024-07" db="EMBL/GenBank/DDBJ databases">
        <authorList>
            <person name="Akdeniz Z."/>
        </authorList>
    </citation>
    <scope>NUCLEOTIDE SEQUENCE [LARGE SCALE GENOMIC DNA]</scope>
</reference>
<dbReference type="AlphaFoldDB" id="A0AA86R9U3"/>
<evidence type="ECO:0000313" key="2">
    <source>
        <dbReference type="EMBL" id="CAI9970018.1"/>
    </source>
</evidence>
<accession>A0AA86R9U3</accession>
<proteinExistence type="predicted"/>
<name>A0AA86R9U3_9EUKA</name>
<dbReference type="Proteomes" id="UP001642409">
    <property type="component" value="Unassembled WGS sequence"/>
</dbReference>
<evidence type="ECO:0000313" key="4">
    <source>
        <dbReference type="EMBL" id="CAL6111329.1"/>
    </source>
</evidence>
<evidence type="ECO:0000313" key="1">
    <source>
        <dbReference type="EMBL" id="CAI9970011.1"/>
    </source>
</evidence>
<evidence type="ECO:0000313" key="5">
    <source>
        <dbReference type="Proteomes" id="UP001642409"/>
    </source>
</evidence>
<dbReference type="EMBL" id="CATOUU010001066">
    <property type="protein sequence ID" value="CAI9970011.1"/>
    <property type="molecule type" value="Genomic_DNA"/>
</dbReference>
<dbReference type="EMBL" id="CATOUU010001066">
    <property type="protein sequence ID" value="CAI9970018.1"/>
    <property type="molecule type" value="Genomic_DNA"/>
</dbReference>
<dbReference type="EMBL" id="CAXDID020000705">
    <property type="protein sequence ID" value="CAL6111315.1"/>
    <property type="molecule type" value="Genomic_DNA"/>
</dbReference>
<keyword evidence="5" id="KW-1185">Reference proteome</keyword>